<keyword evidence="9" id="KW-0576">Peroxisome</keyword>
<evidence type="ECO:0000256" key="12">
    <source>
        <dbReference type="ARBA" id="ARBA00046271"/>
    </source>
</evidence>
<dbReference type="AlphaFoldDB" id="A0A811K8F4"/>
<dbReference type="InterPro" id="IPR036028">
    <property type="entry name" value="SH3-like_dom_sf"/>
</dbReference>
<evidence type="ECO:0000256" key="9">
    <source>
        <dbReference type="ARBA" id="ARBA00023140"/>
    </source>
</evidence>
<keyword evidence="2 13" id="KW-0728">SH3 domain</keyword>
<gene>
    <name evidence="16" type="ORF">BOKJ2_LOCUS3861</name>
</gene>
<evidence type="ECO:0000256" key="7">
    <source>
        <dbReference type="ARBA" id="ARBA00023010"/>
    </source>
</evidence>
<keyword evidence="3" id="KW-0813">Transport</keyword>
<dbReference type="PANTHER" id="PTHR19332:SF1">
    <property type="entry name" value="PEROXISOMAL MEMBRANE PROTEIN PEX13"/>
    <property type="match status" value="1"/>
</dbReference>
<dbReference type="EMBL" id="CAJFCW020000002">
    <property type="protein sequence ID" value="CAG9094313.1"/>
    <property type="molecule type" value="Genomic_DNA"/>
</dbReference>
<keyword evidence="4" id="KW-0812">Transmembrane</keyword>
<dbReference type="InterPro" id="IPR001452">
    <property type="entry name" value="SH3_domain"/>
</dbReference>
<evidence type="ECO:0000256" key="2">
    <source>
        <dbReference type="ARBA" id="ARBA00022443"/>
    </source>
</evidence>
<dbReference type="Pfam" id="PF14604">
    <property type="entry name" value="SH3_9"/>
    <property type="match status" value="1"/>
</dbReference>
<dbReference type="InterPro" id="IPR007223">
    <property type="entry name" value="Peroxin-13_N"/>
</dbReference>
<evidence type="ECO:0000259" key="15">
    <source>
        <dbReference type="PROSITE" id="PS50002"/>
    </source>
</evidence>
<evidence type="ECO:0000256" key="8">
    <source>
        <dbReference type="ARBA" id="ARBA00023136"/>
    </source>
</evidence>
<organism evidence="16 17">
    <name type="scientific">Bursaphelenchus okinawaensis</name>
    <dbReference type="NCBI Taxonomy" id="465554"/>
    <lineage>
        <taxon>Eukaryota</taxon>
        <taxon>Metazoa</taxon>
        <taxon>Ecdysozoa</taxon>
        <taxon>Nematoda</taxon>
        <taxon>Chromadorea</taxon>
        <taxon>Rhabditida</taxon>
        <taxon>Tylenchina</taxon>
        <taxon>Tylenchomorpha</taxon>
        <taxon>Aphelenchoidea</taxon>
        <taxon>Aphelenchoididae</taxon>
        <taxon>Bursaphelenchus</taxon>
    </lineage>
</organism>
<feature type="domain" description="SH3" evidence="15">
    <location>
        <begin position="230"/>
        <end position="295"/>
    </location>
</feature>
<dbReference type="PANTHER" id="PTHR19332">
    <property type="entry name" value="PEROXISOMAL MEMBRANE PROTEIN PEX13"/>
    <property type="match status" value="1"/>
</dbReference>
<accession>A0A811K8F4</accession>
<proteinExistence type="inferred from homology"/>
<comment type="similarity">
    <text evidence="1">Belongs to the peroxin-13 family.</text>
</comment>
<comment type="subcellular location">
    <subcellularLocation>
        <location evidence="12">Peroxisome membrane</location>
    </subcellularLocation>
</comment>
<keyword evidence="6" id="KW-1133">Transmembrane helix</keyword>
<dbReference type="PROSITE" id="PS50002">
    <property type="entry name" value="SH3"/>
    <property type="match status" value="1"/>
</dbReference>
<dbReference type="Pfam" id="PF04088">
    <property type="entry name" value="Peroxin-13_N"/>
    <property type="match status" value="1"/>
</dbReference>
<evidence type="ECO:0000256" key="1">
    <source>
        <dbReference type="ARBA" id="ARBA00006033"/>
    </source>
</evidence>
<evidence type="ECO:0000256" key="11">
    <source>
        <dbReference type="ARBA" id="ARBA00034535"/>
    </source>
</evidence>
<dbReference type="Gene3D" id="2.30.30.40">
    <property type="entry name" value="SH3 Domains"/>
    <property type="match status" value="1"/>
</dbReference>
<dbReference type="SMART" id="SM00326">
    <property type="entry name" value="SH3"/>
    <property type="match status" value="1"/>
</dbReference>
<dbReference type="GO" id="GO:0016560">
    <property type="term" value="P:protein import into peroxisome matrix, docking"/>
    <property type="evidence" value="ECO:0007669"/>
    <property type="project" value="InterPro"/>
</dbReference>
<reference evidence="16" key="1">
    <citation type="submission" date="2020-09" db="EMBL/GenBank/DDBJ databases">
        <authorList>
            <person name="Kikuchi T."/>
        </authorList>
    </citation>
    <scope>NUCLEOTIDE SEQUENCE</scope>
    <source>
        <strain evidence="16">SH1</strain>
    </source>
</reference>
<dbReference type="Proteomes" id="UP000614601">
    <property type="component" value="Unassembled WGS sequence"/>
</dbReference>
<dbReference type="GO" id="GO:0005778">
    <property type="term" value="C:peroxisomal membrane"/>
    <property type="evidence" value="ECO:0007669"/>
    <property type="project" value="UniProtKB-SubCell"/>
</dbReference>
<evidence type="ECO:0000256" key="10">
    <source>
        <dbReference type="ARBA" id="ARBA00029693"/>
    </source>
</evidence>
<dbReference type="GO" id="GO:1990429">
    <property type="term" value="C:peroxisomal importomer complex"/>
    <property type="evidence" value="ECO:0007669"/>
    <property type="project" value="TreeGrafter"/>
</dbReference>
<evidence type="ECO:0000313" key="16">
    <source>
        <dbReference type="EMBL" id="CAD5211770.1"/>
    </source>
</evidence>
<keyword evidence="17" id="KW-1185">Reference proteome</keyword>
<dbReference type="CDD" id="cd11864">
    <property type="entry name" value="SH3_PEX13_eumet"/>
    <property type="match status" value="1"/>
</dbReference>
<dbReference type="Proteomes" id="UP000783686">
    <property type="component" value="Unassembled WGS sequence"/>
</dbReference>
<evidence type="ECO:0000256" key="4">
    <source>
        <dbReference type="ARBA" id="ARBA00022692"/>
    </source>
</evidence>
<dbReference type="InterPro" id="IPR035463">
    <property type="entry name" value="Pex13"/>
</dbReference>
<evidence type="ECO:0000256" key="14">
    <source>
        <dbReference type="SAM" id="MobiDB-lite"/>
    </source>
</evidence>
<evidence type="ECO:0000256" key="3">
    <source>
        <dbReference type="ARBA" id="ARBA00022448"/>
    </source>
</evidence>
<dbReference type="PRINTS" id="PR00452">
    <property type="entry name" value="SH3DOMAIN"/>
</dbReference>
<keyword evidence="8" id="KW-0472">Membrane</keyword>
<dbReference type="OrthoDB" id="10037838at2759"/>
<feature type="region of interest" description="Disordered" evidence="14">
    <location>
        <begin position="295"/>
        <end position="323"/>
    </location>
</feature>
<comment type="caution">
    <text evidence="16">The sequence shown here is derived from an EMBL/GenBank/DDBJ whole genome shotgun (WGS) entry which is preliminary data.</text>
</comment>
<evidence type="ECO:0000256" key="5">
    <source>
        <dbReference type="ARBA" id="ARBA00022927"/>
    </source>
</evidence>
<sequence length="341" mass="37681">MSAPPSNPPPIPARPAQSMMPSTAFGSPYNMGMDYGYNNSYMGNSFGSPYGMGYGGGYNNMYGNSVYPSYNNGMYGPSPESNFIRVAEESSRNAFQSIESVVGAVTSVANMLNSTHNAVFSSFRAVIGVVEQFGGMKRQLAAVVSVTLFRWIRIIWRKLLVFLKLKPANYASVDSIWTDIQSEPSQSIGISWPAILFWLVALGGPYLIYRCVSQMVKTLEEKQKWATGTAEHYTAEALYDFAPQSQQELGFQKGDHLRIAPKSEQPRISQWILAASEDGQRIGLVPINYVKVTQKPTNTPPRSISPQLPNNSGVPSMSSTQPPEYTLKQAYEGVFNDQRNF</sequence>
<evidence type="ECO:0000256" key="13">
    <source>
        <dbReference type="PROSITE-ProRule" id="PRU00192"/>
    </source>
</evidence>
<dbReference type="SUPFAM" id="SSF50044">
    <property type="entry name" value="SH3-domain"/>
    <property type="match status" value="1"/>
</dbReference>
<evidence type="ECO:0000256" key="6">
    <source>
        <dbReference type="ARBA" id="ARBA00022989"/>
    </source>
</evidence>
<keyword evidence="7" id="KW-0811">Translocation</keyword>
<evidence type="ECO:0000313" key="17">
    <source>
        <dbReference type="Proteomes" id="UP000614601"/>
    </source>
</evidence>
<dbReference type="EMBL" id="CAJFDH010000002">
    <property type="protein sequence ID" value="CAD5211770.1"/>
    <property type="molecule type" value="Genomic_DNA"/>
</dbReference>
<keyword evidence="5" id="KW-0653">Protein transport</keyword>
<name>A0A811K8F4_9BILA</name>
<protein>
    <recommendedName>
        <fullName evidence="11">Peroxisomal membrane protein PEX13</fullName>
    </recommendedName>
    <alternativeName>
        <fullName evidence="10">Peroxin-13</fullName>
    </alternativeName>
</protein>